<keyword evidence="1" id="KW-0255">Endonuclease</keyword>
<dbReference type="Proteomes" id="UP000310353">
    <property type="component" value="Unassembled WGS sequence"/>
</dbReference>
<gene>
    <name evidence="1" type="ORF">CQA76_07050</name>
</gene>
<dbReference type="PANTHER" id="PTHR38733:SF1">
    <property type="entry name" value="TYPE IV METHYL-DIRECTED RESTRICTION ENZYME ECOKMCRBC"/>
    <property type="match status" value="1"/>
</dbReference>
<accession>A0A4U7BQT4</accession>
<keyword evidence="1" id="KW-0378">Hydrolase</keyword>
<dbReference type="PANTHER" id="PTHR38733">
    <property type="entry name" value="PROTEIN MCRC"/>
    <property type="match status" value="1"/>
</dbReference>
<dbReference type="InterPro" id="IPR019292">
    <property type="entry name" value="McrC"/>
</dbReference>
<comment type="caution">
    <text evidence="1">The sequence shown here is derived from an EMBL/GenBank/DDBJ whole genome shotgun (WGS) entry which is preliminary data.</text>
</comment>
<sequence>MTNVFQVIEYQAFSENDLKKDFGNRANKFYKELEEFAKNNEIFLGFKNKNTLKAKNYVGMIQTKSGILEILPKCTDLESYQGEKDENLKKINFHQLKQIYKLDIQKNESKNEIKIEKFVNFNYEKNYNFPSKQLLLNLLTTLKNSPFKKSHISSLKTSKMPLFEIFISMFLEELDLIFKKGLKKDYVSIQDNRAFLKGKLFFSENLKHNLIHKERFFTESDEFILDIPPNRLIKSTLEFLKSKTTMHKFKVIKALQMLDEVQLSKNYKKDFEYKISRHFDYYETLLSWCRIFLQKETFTPYKGDNEAFALLFPMEKLFEDYVAHMFKIANDQVKIKTQDKTKFLMSKNDSEDCFLLKPDLYIQDHIIADTKWKILSDSDDKKQYSIAQSDLYQMFAYAAKFKAKEVWLIYPLCGRTLELKEKSKKDEYFFKASDFLNFLESRIKLKILFAPLPFANDFHA</sequence>
<dbReference type="AlphaFoldDB" id="A0A4U7BQT4"/>
<dbReference type="RefSeq" id="WP_137622714.1">
    <property type="nucleotide sequence ID" value="NZ_NXMA01000012.1"/>
</dbReference>
<reference evidence="1 2" key="1">
    <citation type="submission" date="2018-05" db="EMBL/GenBank/DDBJ databases">
        <title>Novel Campyloabacter and Helicobacter Species and Strains.</title>
        <authorList>
            <person name="Mannion A.J."/>
            <person name="Shen Z."/>
            <person name="Fox J.G."/>
        </authorList>
    </citation>
    <scope>NUCLEOTIDE SEQUENCE [LARGE SCALE GENOMIC DNA]</scope>
    <source>
        <strain evidence="2">MIT17-670</strain>
    </source>
</reference>
<dbReference type="GO" id="GO:0004519">
    <property type="term" value="F:endonuclease activity"/>
    <property type="evidence" value="ECO:0007669"/>
    <property type="project" value="UniProtKB-KW"/>
</dbReference>
<evidence type="ECO:0000313" key="1">
    <source>
        <dbReference type="EMBL" id="TKX31044.1"/>
    </source>
</evidence>
<keyword evidence="2" id="KW-1185">Reference proteome</keyword>
<proteinExistence type="predicted"/>
<dbReference type="OrthoDB" id="307209at2"/>
<protein>
    <submittedName>
        <fullName evidence="1">Restriction endonuclease</fullName>
    </submittedName>
</protein>
<organism evidence="1 2">
    <name type="scientific">Campylobacter aviculae</name>
    <dbReference type="NCBI Taxonomy" id="2510190"/>
    <lineage>
        <taxon>Bacteria</taxon>
        <taxon>Pseudomonadati</taxon>
        <taxon>Campylobacterota</taxon>
        <taxon>Epsilonproteobacteria</taxon>
        <taxon>Campylobacterales</taxon>
        <taxon>Campylobacteraceae</taxon>
        <taxon>Campylobacter</taxon>
    </lineage>
</organism>
<dbReference type="EMBL" id="NXMA01000012">
    <property type="protein sequence ID" value="TKX31044.1"/>
    <property type="molecule type" value="Genomic_DNA"/>
</dbReference>
<keyword evidence="1" id="KW-0540">Nuclease</keyword>
<dbReference type="Pfam" id="PF10117">
    <property type="entry name" value="McrBC"/>
    <property type="match status" value="1"/>
</dbReference>
<evidence type="ECO:0000313" key="2">
    <source>
        <dbReference type="Proteomes" id="UP000310353"/>
    </source>
</evidence>
<name>A0A4U7BQT4_9BACT</name>